<keyword evidence="1" id="KW-0472">Membrane</keyword>
<dbReference type="EMBL" id="SMCX01000019">
    <property type="protein sequence ID" value="TCW22793.1"/>
    <property type="molecule type" value="Genomic_DNA"/>
</dbReference>
<keyword evidence="1" id="KW-0812">Transmembrane</keyword>
<evidence type="ECO:0000313" key="2">
    <source>
        <dbReference type="EMBL" id="TCW22793.1"/>
    </source>
</evidence>
<name>A0A4R3ZRH7_9ACTN</name>
<protein>
    <submittedName>
        <fullName evidence="2">Uncharacterized protein</fullName>
    </submittedName>
</protein>
<accession>A0A4R3ZRH7</accession>
<dbReference type="Proteomes" id="UP000295805">
    <property type="component" value="Unassembled WGS sequence"/>
</dbReference>
<evidence type="ECO:0000313" key="3">
    <source>
        <dbReference type="Proteomes" id="UP000295805"/>
    </source>
</evidence>
<proteinExistence type="predicted"/>
<comment type="caution">
    <text evidence="2">The sequence shown here is derived from an EMBL/GenBank/DDBJ whole genome shotgun (WGS) entry which is preliminary data.</text>
</comment>
<dbReference type="RefSeq" id="WP_165928515.1">
    <property type="nucleotide sequence ID" value="NZ_CP143053.1"/>
</dbReference>
<reference evidence="2 3" key="1">
    <citation type="submission" date="2019-03" db="EMBL/GenBank/DDBJ databases">
        <title>Root nodule microbial communities of legume samples collected from USA, Mexico and Botswana.</title>
        <authorList>
            <person name="Hirsch A."/>
        </authorList>
    </citation>
    <scope>NUCLEOTIDE SEQUENCE [LARGE SCALE GENOMIC DNA]</scope>
    <source>
        <strain evidence="2 3">55</strain>
    </source>
</reference>
<dbReference type="AlphaFoldDB" id="A0A4R3ZRH7"/>
<keyword evidence="1" id="KW-1133">Transmembrane helix</keyword>
<sequence>MTDSDPWIPARLVRGALIGVGGFNALSAIGGGIGLLTPGSMGIPIDVIAGSG</sequence>
<organism evidence="2 3">
    <name type="scientific">Dietzia cinnamea</name>
    <dbReference type="NCBI Taxonomy" id="321318"/>
    <lineage>
        <taxon>Bacteria</taxon>
        <taxon>Bacillati</taxon>
        <taxon>Actinomycetota</taxon>
        <taxon>Actinomycetes</taxon>
        <taxon>Mycobacteriales</taxon>
        <taxon>Dietziaceae</taxon>
        <taxon>Dietzia</taxon>
    </lineage>
</organism>
<evidence type="ECO:0000256" key="1">
    <source>
        <dbReference type="SAM" id="Phobius"/>
    </source>
</evidence>
<gene>
    <name evidence="2" type="ORF">EDD19_11949</name>
</gene>
<dbReference type="GeneID" id="89531102"/>
<feature type="transmembrane region" description="Helical" evidence="1">
    <location>
        <begin position="12"/>
        <end position="36"/>
    </location>
</feature>